<protein>
    <submittedName>
        <fullName evidence="5">AraC family transcriptional regulator</fullName>
    </submittedName>
</protein>
<evidence type="ECO:0000256" key="3">
    <source>
        <dbReference type="ARBA" id="ARBA00023163"/>
    </source>
</evidence>
<accession>A0A4Q0YBE4</accession>
<dbReference type="PRINTS" id="PR00032">
    <property type="entry name" value="HTHARAC"/>
</dbReference>
<evidence type="ECO:0000313" key="5">
    <source>
        <dbReference type="EMBL" id="RXJ66389.1"/>
    </source>
</evidence>
<dbReference type="GO" id="GO:0003700">
    <property type="term" value="F:DNA-binding transcription factor activity"/>
    <property type="evidence" value="ECO:0007669"/>
    <property type="project" value="InterPro"/>
</dbReference>
<evidence type="ECO:0000313" key="6">
    <source>
        <dbReference type="Proteomes" id="UP000290172"/>
    </source>
</evidence>
<organism evidence="5 6">
    <name type="scientific">Halarcobacter ebronensis</name>
    <dbReference type="NCBI Taxonomy" id="1462615"/>
    <lineage>
        <taxon>Bacteria</taxon>
        <taxon>Pseudomonadati</taxon>
        <taxon>Campylobacterota</taxon>
        <taxon>Epsilonproteobacteria</taxon>
        <taxon>Campylobacterales</taxon>
        <taxon>Arcobacteraceae</taxon>
        <taxon>Halarcobacter</taxon>
    </lineage>
</organism>
<keyword evidence="2" id="KW-0238">DNA-binding</keyword>
<dbReference type="PANTHER" id="PTHR43280">
    <property type="entry name" value="ARAC-FAMILY TRANSCRIPTIONAL REGULATOR"/>
    <property type="match status" value="1"/>
</dbReference>
<dbReference type="PANTHER" id="PTHR43280:SF32">
    <property type="entry name" value="TRANSCRIPTIONAL REGULATORY PROTEIN"/>
    <property type="match status" value="1"/>
</dbReference>
<dbReference type="GO" id="GO:0043565">
    <property type="term" value="F:sequence-specific DNA binding"/>
    <property type="evidence" value="ECO:0007669"/>
    <property type="project" value="InterPro"/>
</dbReference>
<evidence type="ECO:0000259" key="4">
    <source>
        <dbReference type="PROSITE" id="PS01124"/>
    </source>
</evidence>
<dbReference type="EMBL" id="PDKJ01000015">
    <property type="protein sequence ID" value="RXJ66389.1"/>
    <property type="molecule type" value="Genomic_DNA"/>
</dbReference>
<dbReference type="Gene3D" id="1.10.10.60">
    <property type="entry name" value="Homeodomain-like"/>
    <property type="match status" value="1"/>
</dbReference>
<dbReference type="SMART" id="SM00342">
    <property type="entry name" value="HTH_ARAC"/>
    <property type="match status" value="1"/>
</dbReference>
<dbReference type="AlphaFoldDB" id="A0A4Q0YBE4"/>
<dbReference type="InterPro" id="IPR009057">
    <property type="entry name" value="Homeodomain-like_sf"/>
</dbReference>
<evidence type="ECO:0000256" key="1">
    <source>
        <dbReference type="ARBA" id="ARBA00023015"/>
    </source>
</evidence>
<dbReference type="InterPro" id="IPR018060">
    <property type="entry name" value="HTH_AraC"/>
</dbReference>
<dbReference type="Proteomes" id="UP000290172">
    <property type="component" value="Unassembled WGS sequence"/>
</dbReference>
<dbReference type="PROSITE" id="PS01124">
    <property type="entry name" value="HTH_ARAC_FAMILY_2"/>
    <property type="match status" value="1"/>
</dbReference>
<name>A0A4Q0YBE4_9BACT</name>
<evidence type="ECO:0000256" key="2">
    <source>
        <dbReference type="ARBA" id="ARBA00023125"/>
    </source>
</evidence>
<keyword evidence="3" id="KW-0804">Transcription</keyword>
<comment type="caution">
    <text evidence="5">The sequence shown here is derived from an EMBL/GenBank/DDBJ whole genome shotgun (WGS) entry which is preliminary data.</text>
</comment>
<proteinExistence type="predicted"/>
<dbReference type="RefSeq" id="WP_128982807.1">
    <property type="nucleotide sequence ID" value="NZ_PDKJ01000015.1"/>
</dbReference>
<reference evidence="5 6" key="1">
    <citation type="submission" date="2017-10" db="EMBL/GenBank/DDBJ databases">
        <title>Genomics of the genus Arcobacter.</title>
        <authorList>
            <person name="Perez-Cataluna A."/>
            <person name="Figueras M.J."/>
        </authorList>
    </citation>
    <scope>NUCLEOTIDE SEQUENCE [LARGE SCALE GENOMIC DNA]</scope>
    <source>
        <strain evidence="5 6">CECT 8993</strain>
    </source>
</reference>
<dbReference type="InterPro" id="IPR020449">
    <property type="entry name" value="Tscrpt_reg_AraC-type_HTH"/>
</dbReference>
<dbReference type="Pfam" id="PF12833">
    <property type="entry name" value="HTH_18"/>
    <property type="match status" value="1"/>
</dbReference>
<gene>
    <name evidence="5" type="ORF">CRV08_12995</name>
</gene>
<dbReference type="SUPFAM" id="SSF46689">
    <property type="entry name" value="Homeodomain-like"/>
    <property type="match status" value="1"/>
</dbReference>
<feature type="domain" description="HTH araC/xylS-type" evidence="4">
    <location>
        <begin position="187"/>
        <end position="297"/>
    </location>
</feature>
<keyword evidence="1" id="KW-0805">Transcription regulation</keyword>
<sequence>MKNTENLEEFYQRNKLEYIPKELKNDIGHFNIFKRGNSKIKPISFNRRDFFKITLLKGKIKVDYADKSFISEKYALMFSDPLVPYSWEPLDENQSGCFCIFTETFFHKFGSLRQYPVFQANQNKLFILNENALEDVEKIFEKMFEEINSDYTYKYDVLRNLCFELIHYAMKMQPALTSNLKNEDRATKIATLFTELLERQFPIESPYQRFELRSANDFAQNLNIHTNHLNKVLKEVTGKTTSELISNRVLQEAKILLKHTPWSVSDIAFSLGFEEPPHFINFFKKRTKTTPKKYRDL</sequence>